<dbReference type="GO" id="GO:0043565">
    <property type="term" value="F:sequence-specific DNA binding"/>
    <property type="evidence" value="ECO:0007669"/>
    <property type="project" value="InterPro"/>
</dbReference>
<keyword evidence="6" id="KW-1185">Reference proteome</keyword>
<dbReference type="PRINTS" id="PR00032">
    <property type="entry name" value="HTHARAC"/>
</dbReference>
<dbReference type="RefSeq" id="WP_148781217.1">
    <property type="nucleotide sequence ID" value="NZ_VNHU01000001.1"/>
</dbReference>
<reference evidence="5 6" key="1">
    <citation type="submission" date="2019-07" db="EMBL/GenBank/DDBJ databases">
        <title>Genomic Encyclopedia of Archaeal and Bacterial Type Strains, Phase II (KMG-II): from individual species to whole genera.</title>
        <authorList>
            <person name="Goeker M."/>
        </authorList>
    </citation>
    <scope>NUCLEOTIDE SEQUENCE [LARGE SCALE GENOMIC DNA]</scope>
    <source>
        <strain evidence="5 6">DSM 17527</strain>
    </source>
</reference>
<dbReference type="InterPro" id="IPR009057">
    <property type="entry name" value="Homeodomain-like_sf"/>
</dbReference>
<sequence length="342" mass="39967">MKIFHVHSLPLAEVIRDLAEAFNTNYDHSCGEYFLTIPPDIGKGFIKGMNFNDGLGLIYYDCTFLEDIELHFIVNHVHPLKFLYCLDGSISHRFENETLTHTIDQYQNAVVSSSRYNGHVLHFKKDFRNYISSVEISRREFKNKMECELHSMGKQLQDLFHDVEAKSSFYYDGFYSFKIADLIADTQTFMHEDFLRKIYLEGVVYHILAEQILQYQDDSKDEGNRILLRRSEIKLIEKAATLIENELSDLETIDVIASKIGLNVNKLQEGFKILHKMTVNQYIQKLRFTLAKNLLLNTDLSMSEITDRIGLSSKSYFSKIFKEHYNLTPSEFRAKHLSFKKH</sequence>
<evidence type="ECO:0000256" key="2">
    <source>
        <dbReference type="ARBA" id="ARBA00023125"/>
    </source>
</evidence>
<dbReference type="Proteomes" id="UP000324376">
    <property type="component" value="Unassembled WGS sequence"/>
</dbReference>
<protein>
    <submittedName>
        <fullName evidence="5">AraC family transcriptional regulator</fullName>
    </submittedName>
</protein>
<keyword evidence="2" id="KW-0238">DNA-binding</keyword>
<dbReference type="Gene3D" id="1.10.10.60">
    <property type="entry name" value="Homeodomain-like"/>
    <property type="match status" value="2"/>
</dbReference>
<evidence type="ECO:0000313" key="5">
    <source>
        <dbReference type="EMBL" id="TYP77199.1"/>
    </source>
</evidence>
<dbReference type="SMART" id="SM00342">
    <property type="entry name" value="HTH_ARAC"/>
    <property type="match status" value="1"/>
</dbReference>
<dbReference type="PANTHER" id="PTHR47893">
    <property type="entry name" value="REGULATORY PROTEIN PCHR"/>
    <property type="match status" value="1"/>
</dbReference>
<dbReference type="PROSITE" id="PS01124">
    <property type="entry name" value="HTH_ARAC_FAMILY_2"/>
    <property type="match status" value="1"/>
</dbReference>
<evidence type="ECO:0000256" key="3">
    <source>
        <dbReference type="ARBA" id="ARBA00023163"/>
    </source>
</evidence>
<dbReference type="PANTHER" id="PTHR47893:SF1">
    <property type="entry name" value="REGULATORY PROTEIN PCHR"/>
    <property type="match status" value="1"/>
</dbReference>
<dbReference type="EMBL" id="VNHU01000001">
    <property type="protein sequence ID" value="TYP77199.1"/>
    <property type="molecule type" value="Genomic_DNA"/>
</dbReference>
<keyword evidence="1" id="KW-0805">Transcription regulation</keyword>
<comment type="caution">
    <text evidence="5">The sequence shown here is derived from an EMBL/GenBank/DDBJ whole genome shotgun (WGS) entry which is preliminary data.</text>
</comment>
<accession>A0A5S5CDH0</accession>
<keyword evidence="3" id="KW-0804">Transcription</keyword>
<dbReference type="Pfam" id="PF12833">
    <property type="entry name" value="HTH_18"/>
    <property type="match status" value="1"/>
</dbReference>
<dbReference type="OrthoDB" id="2666928at2"/>
<dbReference type="GO" id="GO:0003700">
    <property type="term" value="F:DNA-binding transcription factor activity"/>
    <property type="evidence" value="ECO:0007669"/>
    <property type="project" value="InterPro"/>
</dbReference>
<evidence type="ECO:0000259" key="4">
    <source>
        <dbReference type="PROSITE" id="PS01124"/>
    </source>
</evidence>
<dbReference type="InterPro" id="IPR053142">
    <property type="entry name" value="PchR_regulatory_protein"/>
</dbReference>
<evidence type="ECO:0000256" key="1">
    <source>
        <dbReference type="ARBA" id="ARBA00023015"/>
    </source>
</evidence>
<organism evidence="5 6">
    <name type="scientific">Aquimarina intermedia</name>
    <dbReference type="NCBI Taxonomy" id="350814"/>
    <lineage>
        <taxon>Bacteria</taxon>
        <taxon>Pseudomonadati</taxon>
        <taxon>Bacteroidota</taxon>
        <taxon>Flavobacteriia</taxon>
        <taxon>Flavobacteriales</taxon>
        <taxon>Flavobacteriaceae</taxon>
        <taxon>Aquimarina</taxon>
    </lineage>
</organism>
<feature type="domain" description="HTH araC/xylS-type" evidence="4">
    <location>
        <begin position="237"/>
        <end position="335"/>
    </location>
</feature>
<proteinExistence type="predicted"/>
<name>A0A5S5CDH0_9FLAO</name>
<dbReference type="InterPro" id="IPR020449">
    <property type="entry name" value="Tscrpt_reg_AraC-type_HTH"/>
</dbReference>
<dbReference type="InterPro" id="IPR018060">
    <property type="entry name" value="HTH_AraC"/>
</dbReference>
<dbReference type="AlphaFoldDB" id="A0A5S5CDH0"/>
<gene>
    <name evidence="5" type="ORF">BD809_101349</name>
</gene>
<evidence type="ECO:0000313" key="6">
    <source>
        <dbReference type="Proteomes" id="UP000324376"/>
    </source>
</evidence>
<dbReference type="SUPFAM" id="SSF46689">
    <property type="entry name" value="Homeodomain-like"/>
    <property type="match status" value="1"/>
</dbReference>